<sequence>MVYNSNISLRQYRHFSLSVILGIKTWARNMKQRGSFGLILWLTSKQHQSKLSSILNANALSAVGLADRDFPYFPTRNIKIDPFNLKNFPSRQPTLPPSAKLRFPLCASRSLSEQQKVSLSPLP</sequence>
<evidence type="ECO:0000313" key="2">
    <source>
        <dbReference type="Proteomes" id="UP000499080"/>
    </source>
</evidence>
<gene>
    <name evidence="1" type="ORF">AVEN_367_1</name>
</gene>
<organism evidence="1 2">
    <name type="scientific">Araneus ventricosus</name>
    <name type="common">Orbweaver spider</name>
    <name type="synonym">Epeira ventricosa</name>
    <dbReference type="NCBI Taxonomy" id="182803"/>
    <lineage>
        <taxon>Eukaryota</taxon>
        <taxon>Metazoa</taxon>
        <taxon>Ecdysozoa</taxon>
        <taxon>Arthropoda</taxon>
        <taxon>Chelicerata</taxon>
        <taxon>Arachnida</taxon>
        <taxon>Araneae</taxon>
        <taxon>Araneomorphae</taxon>
        <taxon>Entelegynae</taxon>
        <taxon>Araneoidea</taxon>
        <taxon>Araneidae</taxon>
        <taxon>Araneus</taxon>
    </lineage>
</organism>
<dbReference type="AlphaFoldDB" id="A0A4Y2DV80"/>
<accession>A0A4Y2DV80</accession>
<dbReference type="Proteomes" id="UP000499080">
    <property type="component" value="Unassembled WGS sequence"/>
</dbReference>
<protein>
    <submittedName>
        <fullName evidence="1">Uncharacterized protein</fullName>
    </submittedName>
</protein>
<proteinExistence type="predicted"/>
<dbReference type="EMBL" id="BGPR01000426">
    <property type="protein sequence ID" value="GBM19564.1"/>
    <property type="molecule type" value="Genomic_DNA"/>
</dbReference>
<evidence type="ECO:0000313" key="1">
    <source>
        <dbReference type="EMBL" id="GBM19564.1"/>
    </source>
</evidence>
<keyword evidence="2" id="KW-1185">Reference proteome</keyword>
<name>A0A4Y2DV80_ARAVE</name>
<comment type="caution">
    <text evidence="1">The sequence shown here is derived from an EMBL/GenBank/DDBJ whole genome shotgun (WGS) entry which is preliminary data.</text>
</comment>
<reference evidence="1 2" key="1">
    <citation type="journal article" date="2019" name="Sci. Rep.">
        <title>Orb-weaving spider Araneus ventricosus genome elucidates the spidroin gene catalogue.</title>
        <authorList>
            <person name="Kono N."/>
            <person name="Nakamura H."/>
            <person name="Ohtoshi R."/>
            <person name="Moran D.A.P."/>
            <person name="Shinohara A."/>
            <person name="Yoshida Y."/>
            <person name="Fujiwara M."/>
            <person name="Mori M."/>
            <person name="Tomita M."/>
            <person name="Arakawa K."/>
        </authorList>
    </citation>
    <scope>NUCLEOTIDE SEQUENCE [LARGE SCALE GENOMIC DNA]</scope>
</reference>